<comment type="caution">
    <text evidence="1">The sequence shown here is derived from an EMBL/GenBank/DDBJ whole genome shotgun (WGS) entry which is preliminary data.</text>
</comment>
<accession>A0A4Y9LER7</accession>
<proteinExistence type="predicted"/>
<evidence type="ECO:0000313" key="1">
    <source>
        <dbReference type="EMBL" id="TFV41409.1"/>
    </source>
</evidence>
<protein>
    <recommendedName>
        <fullName evidence="3">DUF2256 domain-containing protein</fullName>
    </recommendedName>
</protein>
<name>A0A4Y9LER7_9BRAD</name>
<keyword evidence="2" id="KW-1185">Reference proteome</keyword>
<dbReference type="EMBL" id="SPQT01000029">
    <property type="protein sequence ID" value="TFV41409.1"/>
    <property type="molecule type" value="Genomic_DNA"/>
</dbReference>
<dbReference type="AlphaFoldDB" id="A0A4Y9LER7"/>
<organism evidence="1 2">
    <name type="scientific">Bradyrhizobium niftali</name>
    <dbReference type="NCBI Taxonomy" id="2560055"/>
    <lineage>
        <taxon>Bacteria</taxon>
        <taxon>Pseudomonadati</taxon>
        <taxon>Pseudomonadota</taxon>
        <taxon>Alphaproteobacteria</taxon>
        <taxon>Hyphomicrobiales</taxon>
        <taxon>Nitrobacteraceae</taxon>
        <taxon>Bradyrhizobium</taxon>
    </lineage>
</organism>
<evidence type="ECO:0008006" key="3">
    <source>
        <dbReference type="Google" id="ProtNLM"/>
    </source>
</evidence>
<sequence>MHVCFRNSLDDSAACCAICGGKFGLIRHYWWRTALCSKKCVNRFKARREADQKWLRWLRAA</sequence>
<gene>
    <name evidence="1" type="ORF">E4K65_36120</name>
</gene>
<dbReference type="Proteomes" id="UP000297966">
    <property type="component" value="Unassembled WGS sequence"/>
</dbReference>
<dbReference type="OrthoDB" id="8241592at2"/>
<reference evidence="1 2" key="1">
    <citation type="submission" date="2019-03" db="EMBL/GenBank/DDBJ databases">
        <title>Bradyrhizobium diversity isolated from nodules of Chamaecrista fasciculata.</title>
        <authorList>
            <person name="Klepa M.S."/>
            <person name="Urquiaga M.O."/>
            <person name="Hungria M."/>
            <person name="Delamuta J.R."/>
        </authorList>
    </citation>
    <scope>NUCLEOTIDE SEQUENCE [LARGE SCALE GENOMIC DNA]</scope>
    <source>
        <strain evidence="1 2">CNPSo 3448</strain>
    </source>
</reference>
<evidence type="ECO:0000313" key="2">
    <source>
        <dbReference type="Proteomes" id="UP000297966"/>
    </source>
</evidence>